<reference evidence="1" key="1">
    <citation type="submission" date="2021-06" db="EMBL/GenBank/DDBJ databases">
        <authorList>
            <person name="Kallberg Y."/>
            <person name="Tangrot J."/>
            <person name="Rosling A."/>
        </authorList>
    </citation>
    <scope>NUCLEOTIDE SEQUENCE</scope>
    <source>
        <strain evidence="1">IL203A</strain>
    </source>
</reference>
<feature type="non-terminal residue" evidence="1">
    <location>
        <position position="1"/>
    </location>
</feature>
<keyword evidence="2" id="KW-1185">Reference proteome</keyword>
<organism evidence="1 2">
    <name type="scientific">Dentiscutata heterogama</name>
    <dbReference type="NCBI Taxonomy" id="1316150"/>
    <lineage>
        <taxon>Eukaryota</taxon>
        <taxon>Fungi</taxon>
        <taxon>Fungi incertae sedis</taxon>
        <taxon>Mucoromycota</taxon>
        <taxon>Glomeromycotina</taxon>
        <taxon>Glomeromycetes</taxon>
        <taxon>Diversisporales</taxon>
        <taxon>Gigasporaceae</taxon>
        <taxon>Dentiscutata</taxon>
    </lineage>
</organism>
<name>A0ACA9KTF1_9GLOM</name>
<gene>
    <name evidence="1" type="ORF">DHETER_LOCUS2614</name>
</gene>
<proteinExistence type="predicted"/>
<comment type="caution">
    <text evidence="1">The sequence shown here is derived from an EMBL/GenBank/DDBJ whole genome shotgun (WGS) entry which is preliminary data.</text>
</comment>
<sequence>IHNSVAKCPILIPTCWNVNDCSPGLKIDDNLLSVRYNGNRMFAAVRANYCIPKETGIYYFEVDILEGGNDNVISVGVSTSYTNLDRLAGWDPGSIGYHGDNGWKYLEYGQGIKYGPTFTTGDTIGCCINFYSNEVFFTKNGVNLGIVCPSNIIDQLYPVVGMESPNSWVEANFGNKPFKFDIRLYAMIDV</sequence>
<accession>A0ACA9KTF1</accession>
<dbReference type="EMBL" id="CAJVPU010001956">
    <property type="protein sequence ID" value="CAG8492317.1"/>
    <property type="molecule type" value="Genomic_DNA"/>
</dbReference>
<evidence type="ECO:0000313" key="2">
    <source>
        <dbReference type="Proteomes" id="UP000789702"/>
    </source>
</evidence>
<protein>
    <submittedName>
        <fullName evidence="1">72_t:CDS:1</fullName>
    </submittedName>
</protein>
<dbReference type="Proteomes" id="UP000789702">
    <property type="component" value="Unassembled WGS sequence"/>
</dbReference>
<evidence type="ECO:0000313" key="1">
    <source>
        <dbReference type="EMBL" id="CAG8492317.1"/>
    </source>
</evidence>